<comment type="subunit">
    <text evidence="9">Monomer.</text>
</comment>
<comment type="subcellular location">
    <subcellularLocation>
        <location evidence="9">Cytoplasm</location>
    </subcellularLocation>
</comment>
<dbReference type="PRINTS" id="PR00987">
    <property type="entry name" value="TRNASYNTHGLU"/>
</dbReference>
<dbReference type="SUPFAM" id="SSF50715">
    <property type="entry name" value="Ribosomal protein L25-like"/>
    <property type="match status" value="1"/>
</dbReference>
<feature type="domain" description="tRNA synthetases class I (E and Q) anti-codon binding" evidence="14">
    <location>
        <begin position="472"/>
        <end position="551"/>
    </location>
</feature>
<keyword evidence="4 9" id="KW-0547">Nucleotide-binding</keyword>
<dbReference type="GO" id="GO:0004819">
    <property type="term" value="F:glutamine-tRNA ligase activity"/>
    <property type="evidence" value="ECO:0007669"/>
    <property type="project" value="UniProtKB-UniRule"/>
</dbReference>
<feature type="short sequence motif" description="'KMSKS' region" evidence="9">
    <location>
        <begin position="283"/>
        <end position="287"/>
    </location>
</feature>
<dbReference type="InterPro" id="IPR014729">
    <property type="entry name" value="Rossmann-like_a/b/a_fold"/>
</dbReference>
<dbReference type="FunFam" id="2.40.240.10:FF:000007">
    <property type="entry name" value="Glutamine--tRNA ligase"/>
    <property type="match status" value="1"/>
</dbReference>
<dbReference type="OrthoDB" id="9801560at2"/>
<dbReference type="Proteomes" id="UP000319342">
    <property type="component" value="Chromosome"/>
</dbReference>
<dbReference type="FunFam" id="3.90.800.10:FF:000001">
    <property type="entry name" value="Glutamine--tRNA ligase"/>
    <property type="match status" value="1"/>
</dbReference>
<dbReference type="Gene3D" id="3.40.50.620">
    <property type="entry name" value="HUPs"/>
    <property type="match status" value="1"/>
</dbReference>
<dbReference type="SUPFAM" id="SSF52374">
    <property type="entry name" value="Nucleotidylyl transferase"/>
    <property type="match status" value="1"/>
</dbReference>
<dbReference type="InterPro" id="IPR050132">
    <property type="entry name" value="Gln/Glu-tRNA_Ligase"/>
</dbReference>
<evidence type="ECO:0000256" key="5">
    <source>
        <dbReference type="ARBA" id="ARBA00022840"/>
    </source>
</evidence>
<feature type="domain" description="Glutamyl/glutaminyl-tRNA synthetase class Ib catalytic" evidence="12">
    <location>
        <begin position="45"/>
        <end position="352"/>
    </location>
</feature>
<dbReference type="EC" id="6.1.1.18" evidence="9"/>
<feature type="binding site" evidence="9">
    <location>
        <position position="83"/>
    </location>
    <ligand>
        <name>L-glutamine</name>
        <dbReference type="ChEBI" id="CHEBI:58359"/>
    </ligand>
</feature>
<dbReference type="FunFam" id="1.10.1160.10:FF:000001">
    <property type="entry name" value="Glutamine--tRNA ligase"/>
    <property type="match status" value="1"/>
</dbReference>
<organism evidence="15 16">
    <name type="scientific">Rohdeia mirabilis</name>
    <dbReference type="NCBI Taxonomy" id="2528008"/>
    <lineage>
        <taxon>Bacteria</taxon>
        <taxon>Pseudomonadati</taxon>
        <taxon>Planctomycetota</taxon>
        <taxon>Planctomycetia</taxon>
        <taxon>Planctomycetia incertae sedis</taxon>
        <taxon>Rohdeia</taxon>
    </lineage>
</organism>
<dbReference type="InterPro" id="IPR022861">
    <property type="entry name" value="Gln_tRNA_ligase_bac"/>
</dbReference>
<dbReference type="PANTHER" id="PTHR43097">
    <property type="entry name" value="GLUTAMINE-TRNA LIGASE"/>
    <property type="match status" value="1"/>
</dbReference>
<dbReference type="GO" id="GO:0005829">
    <property type="term" value="C:cytosol"/>
    <property type="evidence" value="ECO:0007669"/>
    <property type="project" value="TreeGrafter"/>
</dbReference>
<dbReference type="InterPro" id="IPR001412">
    <property type="entry name" value="aa-tRNA-synth_I_CS"/>
</dbReference>
<dbReference type="Gene3D" id="2.40.240.10">
    <property type="entry name" value="Ribosomal Protein L25, Chain P"/>
    <property type="match status" value="2"/>
</dbReference>
<dbReference type="PROSITE" id="PS00178">
    <property type="entry name" value="AA_TRNA_LIGASE_I"/>
    <property type="match status" value="1"/>
</dbReference>
<evidence type="ECO:0000256" key="1">
    <source>
        <dbReference type="ARBA" id="ARBA00005594"/>
    </source>
</evidence>
<comment type="catalytic activity">
    <reaction evidence="8 9">
        <text>tRNA(Gln) + L-glutamine + ATP = L-glutaminyl-tRNA(Gln) + AMP + diphosphate</text>
        <dbReference type="Rhea" id="RHEA:20121"/>
        <dbReference type="Rhea" id="RHEA-COMP:9662"/>
        <dbReference type="Rhea" id="RHEA-COMP:9681"/>
        <dbReference type="ChEBI" id="CHEBI:30616"/>
        <dbReference type="ChEBI" id="CHEBI:33019"/>
        <dbReference type="ChEBI" id="CHEBI:58359"/>
        <dbReference type="ChEBI" id="CHEBI:78442"/>
        <dbReference type="ChEBI" id="CHEBI:78521"/>
        <dbReference type="ChEBI" id="CHEBI:456215"/>
        <dbReference type="EC" id="6.1.1.18"/>
    </reaction>
</comment>
<dbReference type="GO" id="GO:0006424">
    <property type="term" value="P:glutamyl-tRNA aminoacylation"/>
    <property type="evidence" value="ECO:0007669"/>
    <property type="project" value="UniProtKB-UniRule"/>
</dbReference>
<dbReference type="InterPro" id="IPR011035">
    <property type="entry name" value="Ribosomal_bL25/Gln-tRNA_synth"/>
</dbReference>
<feature type="binding site" evidence="9">
    <location>
        <begin position="56"/>
        <end position="62"/>
    </location>
    <ligand>
        <name>ATP</name>
        <dbReference type="ChEBI" id="CHEBI:30616"/>
    </ligand>
</feature>
<dbReference type="InterPro" id="IPR020059">
    <property type="entry name" value="Glu/Gln-tRNA-synth_Ib_codon-bd"/>
</dbReference>
<dbReference type="AlphaFoldDB" id="A0A518CY23"/>
<keyword evidence="16" id="KW-1185">Reference proteome</keyword>
<evidence type="ECO:0000256" key="3">
    <source>
        <dbReference type="ARBA" id="ARBA00022598"/>
    </source>
</evidence>
<evidence type="ECO:0000256" key="8">
    <source>
        <dbReference type="ARBA" id="ARBA00048270"/>
    </source>
</evidence>
<feature type="domain" description="Glutamyl/glutaminyl-tRNA synthetase class Ib anti-codon binding" evidence="13">
    <location>
        <begin position="355"/>
        <end position="455"/>
    </location>
</feature>
<evidence type="ECO:0000256" key="6">
    <source>
        <dbReference type="ARBA" id="ARBA00022917"/>
    </source>
</evidence>
<dbReference type="InterPro" id="IPR020061">
    <property type="entry name" value="Glu_tRNA_lig_a-bdl"/>
</dbReference>
<dbReference type="InterPro" id="IPR049437">
    <property type="entry name" value="tRNA-synt_1c_C2"/>
</dbReference>
<gene>
    <name evidence="9 15" type="primary">glnS</name>
    <name evidence="15" type="ORF">Pla163_12360</name>
</gene>
<dbReference type="Pfam" id="PF00749">
    <property type="entry name" value="tRNA-synt_1c"/>
    <property type="match status" value="1"/>
</dbReference>
<feature type="region of interest" description="Disordered" evidence="11">
    <location>
        <begin position="1"/>
        <end position="22"/>
    </location>
</feature>
<dbReference type="InterPro" id="IPR020056">
    <property type="entry name" value="Rbsml_bL25/Gln-tRNA_synth_N"/>
</dbReference>
<dbReference type="Pfam" id="PF03950">
    <property type="entry name" value="tRNA-synt_1c_C"/>
    <property type="match status" value="1"/>
</dbReference>
<dbReference type="EMBL" id="CP036290">
    <property type="protein sequence ID" value="QDU84132.1"/>
    <property type="molecule type" value="Genomic_DNA"/>
</dbReference>
<evidence type="ECO:0000256" key="2">
    <source>
        <dbReference type="ARBA" id="ARBA00022490"/>
    </source>
</evidence>
<dbReference type="InterPro" id="IPR020058">
    <property type="entry name" value="Glu/Gln-tRNA-synth_Ib_cat-dom"/>
</dbReference>
<feature type="binding site" evidence="9">
    <location>
        <begin position="276"/>
        <end position="277"/>
    </location>
    <ligand>
        <name>ATP</name>
        <dbReference type="ChEBI" id="CHEBI:30616"/>
    </ligand>
</feature>
<feature type="short sequence motif" description="'HIGH' region" evidence="9">
    <location>
        <begin position="49"/>
        <end position="59"/>
    </location>
</feature>
<accession>A0A518CY23</accession>
<dbReference type="Gene3D" id="1.10.1160.10">
    <property type="entry name" value="Glutamyl-trna Synthetase, Domain 2"/>
    <property type="match status" value="1"/>
</dbReference>
<evidence type="ECO:0000256" key="11">
    <source>
        <dbReference type="SAM" id="MobiDB-lite"/>
    </source>
</evidence>
<dbReference type="FunFam" id="3.40.50.620:FF:000037">
    <property type="entry name" value="Glutamine--tRNA ligase cytoplasmic"/>
    <property type="match status" value="1"/>
</dbReference>
<dbReference type="GO" id="GO:0005524">
    <property type="term" value="F:ATP binding"/>
    <property type="evidence" value="ECO:0007669"/>
    <property type="project" value="UniProtKB-UniRule"/>
</dbReference>
<evidence type="ECO:0000313" key="15">
    <source>
        <dbReference type="EMBL" id="QDU84132.1"/>
    </source>
</evidence>
<keyword evidence="6 9" id="KW-0648">Protein biosynthesis</keyword>
<evidence type="ECO:0000259" key="14">
    <source>
        <dbReference type="Pfam" id="PF20974"/>
    </source>
</evidence>
<evidence type="ECO:0000256" key="10">
    <source>
        <dbReference type="RuleBase" id="RU363037"/>
    </source>
</evidence>
<dbReference type="GO" id="GO:0006425">
    <property type="term" value="P:glutaminyl-tRNA aminoacylation"/>
    <property type="evidence" value="ECO:0007669"/>
    <property type="project" value="UniProtKB-UniRule"/>
</dbReference>
<keyword evidence="5 9" id="KW-0067">ATP-binding</keyword>
<sequence>MTNERTPTDASATDSTPDGSERRNFVQARIDADLAAGRFARPLCFRFPPEPNGYPHIGHAKAICLNFGLADEYDGASCNLRFDDTNPAKEEMEYVVAIRDDIRWLGFEWGEELFASSYFEQLYDWACQLIRQGDAYVCDLSLEEAREQRGYGNRPGTNSPYRERSVAENLDLFARMRAGEFAEGERTLRARIDMAHTNLQMRDPVMYRILHRHHHQTGDAWKIYPTYDWAHGQSDAIEGITHSLCSLEFENHRPLYEWYLERIGAQQPPEQIEFARLQLTHTVTSKRKLVELVEGGHVSGWDDPRMPTLRGMRRRGYTPSVVREFCKQVGVARFNSTIDMVVLENTLREELNRTAERRMAVLDPLEVVIENLPEDHAESIDAVNNPGDESAGTRAVPFTRRIFIERDDFMEDPPAKFFRLGPGREVRLRYAYCITCTEVVKDDAGHVVRLLCTYDPESGGGKTSDGRKVKGVIHWVPADQALRADVRLYDHLLAEHEASETESADDGGDWKAALNPDSLVTARGAALEPSLAEAAPGTTFQFERIGYFTADAVDSRPGAPVFHRSVALRDTWAKQAEAQGQKGQGQGKGQKGQKGKGQSQAR</sequence>
<dbReference type="HAMAP" id="MF_00126">
    <property type="entry name" value="Gln_tRNA_synth"/>
    <property type="match status" value="1"/>
</dbReference>
<keyword evidence="2 9" id="KW-0963">Cytoplasm</keyword>
<dbReference type="InterPro" id="IPR004514">
    <property type="entry name" value="Gln-tRNA-synth"/>
</dbReference>
<dbReference type="NCBIfam" id="NF011291">
    <property type="entry name" value="PRK14703.1"/>
    <property type="match status" value="1"/>
</dbReference>
<name>A0A518CY23_9BACT</name>
<feature type="compositionally biased region" description="Polar residues" evidence="11">
    <location>
        <begin position="1"/>
        <end position="18"/>
    </location>
</feature>
<keyword evidence="7 9" id="KW-0030">Aminoacyl-tRNA synthetase</keyword>
<evidence type="ECO:0000259" key="12">
    <source>
        <dbReference type="Pfam" id="PF00749"/>
    </source>
</evidence>
<feature type="binding site" evidence="9">
    <location>
        <begin position="50"/>
        <end position="52"/>
    </location>
    <ligand>
        <name>ATP</name>
        <dbReference type="ChEBI" id="CHEBI:30616"/>
    </ligand>
</feature>
<protein>
    <recommendedName>
        <fullName evidence="9">Glutamine--tRNA ligase</fullName>
        <ecNumber evidence="9">6.1.1.18</ecNumber>
    </recommendedName>
    <alternativeName>
        <fullName evidence="9">Glutaminyl-tRNA synthetase</fullName>
        <shortName evidence="9">GlnRS</shortName>
    </alternativeName>
</protein>
<keyword evidence="3 9" id="KW-0436">Ligase</keyword>
<dbReference type="Pfam" id="PF20974">
    <property type="entry name" value="tRNA-synt_1c_C2"/>
    <property type="match status" value="1"/>
</dbReference>
<proteinExistence type="inferred from homology"/>
<feature type="binding site" evidence="9">
    <location>
        <position position="227"/>
    </location>
    <ligand>
        <name>L-glutamine</name>
        <dbReference type="ChEBI" id="CHEBI:58359"/>
    </ligand>
</feature>
<evidence type="ECO:0000256" key="7">
    <source>
        <dbReference type="ARBA" id="ARBA00023146"/>
    </source>
</evidence>
<dbReference type="Gene3D" id="3.90.800.10">
    <property type="entry name" value="Glutamyl-tRNA Synthetase, Domain 3"/>
    <property type="match status" value="1"/>
</dbReference>
<dbReference type="RefSeq" id="WP_145185100.1">
    <property type="nucleotide sequence ID" value="NZ_CP036290.1"/>
</dbReference>
<dbReference type="NCBIfam" id="TIGR00440">
    <property type="entry name" value="glnS"/>
    <property type="match status" value="1"/>
</dbReference>
<comment type="similarity">
    <text evidence="1 9 10">Belongs to the class-I aminoacyl-tRNA synthetase family.</text>
</comment>
<evidence type="ECO:0000313" key="16">
    <source>
        <dbReference type="Proteomes" id="UP000319342"/>
    </source>
</evidence>
<dbReference type="PANTHER" id="PTHR43097:SF5">
    <property type="entry name" value="GLUTAMATE--TRNA LIGASE"/>
    <property type="match status" value="1"/>
</dbReference>
<evidence type="ECO:0000256" key="4">
    <source>
        <dbReference type="ARBA" id="ARBA00022741"/>
    </source>
</evidence>
<evidence type="ECO:0000256" key="9">
    <source>
        <dbReference type="HAMAP-Rule" id="MF_00126"/>
    </source>
</evidence>
<feature type="compositionally biased region" description="Gly residues" evidence="11">
    <location>
        <begin position="582"/>
        <end position="592"/>
    </location>
</feature>
<feature type="region of interest" description="Disordered" evidence="11">
    <location>
        <begin position="573"/>
        <end position="602"/>
    </location>
</feature>
<reference evidence="15 16" key="1">
    <citation type="submission" date="2019-02" db="EMBL/GenBank/DDBJ databases">
        <title>Deep-cultivation of Planctomycetes and their phenomic and genomic characterization uncovers novel biology.</title>
        <authorList>
            <person name="Wiegand S."/>
            <person name="Jogler M."/>
            <person name="Boedeker C."/>
            <person name="Pinto D."/>
            <person name="Vollmers J."/>
            <person name="Rivas-Marin E."/>
            <person name="Kohn T."/>
            <person name="Peeters S.H."/>
            <person name="Heuer A."/>
            <person name="Rast P."/>
            <person name="Oberbeckmann S."/>
            <person name="Bunk B."/>
            <person name="Jeske O."/>
            <person name="Meyerdierks A."/>
            <person name="Storesund J.E."/>
            <person name="Kallscheuer N."/>
            <person name="Luecker S."/>
            <person name="Lage O.M."/>
            <person name="Pohl T."/>
            <person name="Merkel B.J."/>
            <person name="Hornburger P."/>
            <person name="Mueller R.-W."/>
            <person name="Bruemmer F."/>
            <person name="Labrenz M."/>
            <person name="Spormann A.M."/>
            <person name="Op den Camp H."/>
            <person name="Overmann J."/>
            <person name="Amann R."/>
            <person name="Jetten M.S.M."/>
            <person name="Mascher T."/>
            <person name="Medema M.H."/>
            <person name="Devos D.P."/>
            <person name="Kaster A.-K."/>
            <person name="Ovreas L."/>
            <person name="Rohde M."/>
            <person name="Galperin M.Y."/>
            <person name="Jogler C."/>
        </authorList>
    </citation>
    <scope>NUCLEOTIDE SEQUENCE [LARGE SCALE GENOMIC DNA]</scope>
    <source>
        <strain evidence="15 16">Pla163</strain>
    </source>
</reference>
<comment type="caution">
    <text evidence="9">Lacks conserved residue(s) required for the propagation of feature annotation.</text>
</comment>
<dbReference type="InterPro" id="IPR000924">
    <property type="entry name" value="Glu/Gln-tRNA-synth"/>
</dbReference>
<evidence type="ECO:0000259" key="13">
    <source>
        <dbReference type="Pfam" id="PF03950"/>
    </source>
</evidence>